<gene>
    <name evidence="6" type="ORF">K6Y31_11515</name>
</gene>
<sequence length="1232" mass="133194">MMIWLRRGLLCILLLLSLLIALLLSHHGNVLLINLAKHFVPQLELELDEGALLFSPKLSGIAWQDEQVDLMIDQLSYRFDWGCLAKAICVDGLTVKGVDANFHPLQTAEPAPPSSGGLPDSVAIPIGLRIEGVDISDVSYQQPGLAVNLSQFLFSAQVNQRGATLSPIVNGLTVRLTPTENAAQAEPIVASTPANNEALVLPTLKAPLPIHIPQLSLTQFTLEQGETPFHLTRFYTSVSWVEHELTVEDLELVLPELSAKLQAQVSLRNDWPLTADLSAKLLADPVLDGQLVGQKLRLSAAGDTKKLSTDLTLTGPVKLNLKGWSAPLSARIDHQQALTWQKLQWPLTGAPQLTLKQGEVNSKGNLDNFNVNLATLVFGEGLPDVDLSGQVQGNLEKINVKQLLAKTLSGEVSLVGKLDLADQLAWQGDLDLSNIDSTSYFPDYPAQLNGQLSHSFALQDSHWQLGVEKLDLHGKFMDQPLKVAGKVSGNDRLEWKIDNLVVINGKNQVTATGHIKDKVDLLLNLNVPDISSSLPDIAGNLQGDVKVAGELTAPKVNIDLTGNKIVMGELSLASLSLKADVLASKQPSGKADLEIKQLKQPGIDLDTLRLTASGSDLSHQVTLKVDGQPVATELALSGRWQNQGWQGQLQQAWFSTIEGRWQLDQPSQISYRNKQVVLAKQCWSSAPSLFCLQPTKAGESGETGLVVEHYDLNRLQQFLPELMKLQGVIQTNVTAKWTKGAKPTARFDVNSRDINVTFLDDNSQEHAIPVKTLTLTGELDKTLAKLVLNLDTDKLGNADIDLTLQPYTAENLLQGKLFYQGLNLKALHYLAPNLDELAGDVSFDINVNGPLKAPIVKGTAYLKDAALGGGSVPMYLSDLNTEIKLNGTKGTVNGGFNTGDGSGQIDGAFDWQKGLDAWITLKGEKIEVDYQSQVQLFISPDLKFTLDDKKMDLTGNILVPKGMIAVKTLPASAVSISDDVVVVDSGTSSDETANLPLKMKLGVQLGDDVKIDAFGLKSNLKGQLAVTKKIDGPILTNGNIRLVNGSYRAFGQNLLIRKGLLLFSGPPDQPYLSVNAIRDPALIADNVTAGIKLEGPVSAPEITIYSTPAMDQQNALSYLLRGKGIDSRSGDDSMMTSMLINLGVGQSAGTVNQIGEALGVKDLALDSSGSGDNSQLNITGYILPGVQIRYGIGLFSSMTEIALRYEVMPKLYLEAVSGLYSAFDVYYQFDWD</sequence>
<dbReference type="Proteomes" id="UP001201273">
    <property type="component" value="Unassembled WGS sequence"/>
</dbReference>
<dbReference type="PANTHER" id="PTHR36985:SF1">
    <property type="entry name" value="TRANSLOCATION AND ASSEMBLY MODULE SUBUNIT TAMB"/>
    <property type="match status" value="1"/>
</dbReference>
<dbReference type="PANTHER" id="PTHR36985">
    <property type="entry name" value="TRANSLOCATION AND ASSEMBLY MODULE SUBUNIT TAMB"/>
    <property type="match status" value="1"/>
</dbReference>
<feature type="domain" description="Translocation and assembly module TamB C-terminal" evidence="5">
    <location>
        <begin position="898"/>
        <end position="1231"/>
    </location>
</feature>
<name>A0ABS8WDM7_9GAMM</name>
<keyword evidence="4" id="KW-0472">Membrane</keyword>
<evidence type="ECO:0000256" key="1">
    <source>
        <dbReference type="ARBA" id="ARBA00004167"/>
    </source>
</evidence>
<dbReference type="RefSeq" id="WP_233052925.1">
    <property type="nucleotide sequence ID" value="NZ_JAIMJA010000010.1"/>
</dbReference>
<organism evidence="6 7">
    <name type="scientific">Motilimonas cestriensis</name>
    <dbReference type="NCBI Taxonomy" id="2742685"/>
    <lineage>
        <taxon>Bacteria</taxon>
        <taxon>Pseudomonadati</taxon>
        <taxon>Pseudomonadota</taxon>
        <taxon>Gammaproteobacteria</taxon>
        <taxon>Alteromonadales</taxon>
        <taxon>Alteromonadales genera incertae sedis</taxon>
        <taxon>Motilimonas</taxon>
    </lineage>
</organism>
<proteinExistence type="predicted"/>
<dbReference type="Pfam" id="PF04357">
    <property type="entry name" value="TamB"/>
    <property type="match status" value="1"/>
</dbReference>
<protein>
    <submittedName>
        <fullName evidence="6">Translocation/assembly module TamB</fullName>
    </submittedName>
</protein>
<comment type="subcellular location">
    <subcellularLocation>
        <location evidence="1">Membrane</location>
        <topology evidence="1">Single-pass membrane protein</topology>
    </subcellularLocation>
</comment>
<reference evidence="6 7" key="1">
    <citation type="journal article" date="2022" name="Environ. Microbiol. Rep.">
        <title>Eco-phylogenetic analyses reveal divergent evolution of vitamin B12 metabolism in the marine bacterial family 'Psychromonadaceae'.</title>
        <authorList>
            <person name="Jin X."/>
            <person name="Yang Y."/>
            <person name="Cao H."/>
            <person name="Gao B."/>
            <person name="Zhao Z."/>
        </authorList>
    </citation>
    <scope>NUCLEOTIDE SEQUENCE [LARGE SCALE GENOMIC DNA]</scope>
    <source>
        <strain evidence="6 7">MKS20</strain>
    </source>
</reference>
<keyword evidence="3" id="KW-1133">Transmembrane helix</keyword>
<dbReference type="InterPro" id="IPR007452">
    <property type="entry name" value="TamB_C"/>
</dbReference>
<evidence type="ECO:0000313" key="6">
    <source>
        <dbReference type="EMBL" id="MCE2595445.1"/>
    </source>
</evidence>
<dbReference type="EMBL" id="JAIMJA010000010">
    <property type="protein sequence ID" value="MCE2595445.1"/>
    <property type="molecule type" value="Genomic_DNA"/>
</dbReference>
<evidence type="ECO:0000256" key="3">
    <source>
        <dbReference type="ARBA" id="ARBA00022989"/>
    </source>
</evidence>
<comment type="caution">
    <text evidence="6">The sequence shown here is derived from an EMBL/GenBank/DDBJ whole genome shotgun (WGS) entry which is preliminary data.</text>
</comment>
<evidence type="ECO:0000313" key="7">
    <source>
        <dbReference type="Proteomes" id="UP001201273"/>
    </source>
</evidence>
<evidence type="ECO:0000256" key="4">
    <source>
        <dbReference type="ARBA" id="ARBA00023136"/>
    </source>
</evidence>
<evidence type="ECO:0000256" key="2">
    <source>
        <dbReference type="ARBA" id="ARBA00022692"/>
    </source>
</evidence>
<accession>A0ABS8WDM7</accession>
<keyword evidence="2" id="KW-0812">Transmembrane</keyword>
<keyword evidence="7" id="KW-1185">Reference proteome</keyword>
<evidence type="ECO:0000259" key="5">
    <source>
        <dbReference type="Pfam" id="PF04357"/>
    </source>
</evidence>